<sequence length="386" mass="43690">MDTAQNNVAAEKSIPPQNDQVLCLTAADVRRTLRGVNPRKAAGPDNIPGHVLRKCADQLADVLTDIFNISLSCTVVPTCFKTTTIVPVPKKPTVSCLNDYRPIALTSIIMKCFERLVMRHIKTQLPPSLDPLQFTYRPNRSTDDAISTTLHLALTHLDKKGTYVRMLFIDFSSAFNTIVPQHLIENSNHINKFADDTTVVGLINKDNESAYREEVRELVSWCKVNNLYLKVDKTKEMVEDFRRARRDHSPLAINGSSVEIVKNIKFLGVHIAENLTWTITKRAQQCLYFLRKLREAHLPSPILTTFYRGTVESILSSCIITWFGNCTAFDRKTLQRIVRTAEKIIEVSLPSITNIYLTCCIWKATNIVKDPTHPSHELFTLLPSGR</sequence>
<feature type="domain" description="Reverse transcriptase" evidence="1">
    <location>
        <begin position="89"/>
        <end position="186"/>
    </location>
</feature>
<dbReference type="GO" id="GO:0016706">
    <property type="term" value="F:2-oxoglutarate-dependent dioxygenase activity"/>
    <property type="evidence" value="ECO:0007669"/>
    <property type="project" value="InterPro"/>
</dbReference>
<dbReference type="Pfam" id="PF09004">
    <property type="entry name" value="ALKBH8_N"/>
    <property type="match status" value="1"/>
</dbReference>
<proteinExistence type="predicted"/>
<evidence type="ECO:0008006" key="5">
    <source>
        <dbReference type="Google" id="ProtNLM"/>
    </source>
</evidence>
<name>A0AAD9DXK6_9TELE</name>
<reference evidence="3" key="1">
    <citation type="submission" date="2023-03" db="EMBL/GenBank/DDBJ databases">
        <title>Electrophorus voltai genome.</title>
        <authorList>
            <person name="Bian C."/>
        </authorList>
    </citation>
    <scope>NUCLEOTIDE SEQUENCE</scope>
    <source>
        <strain evidence="3">CB-2022</strain>
        <tissue evidence="3">Muscle</tissue>
    </source>
</reference>
<dbReference type="InterPro" id="IPR015095">
    <property type="entry name" value="AlkB_hom8_N"/>
</dbReference>
<organism evidence="3 4">
    <name type="scientific">Electrophorus voltai</name>
    <dbReference type="NCBI Taxonomy" id="2609070"/>
    <lineage>
        <taxon>Eukaryota</taxon>
        <taxon>Metazoa</taxon>
        <taxon>Chordata</taxon>
        <taxon>Craniata</taxon>
        <taxon>Vertebrata</taxon>
        <taxon>Euteleostomi</taxon>
        <taxon>Actinopterygii</taxon>
        <taxon>Neopterygii</taxon>
        <taxon>Teleostei</taxon>
        <taxon>Ostariophysi</taxon>
        <taxon>Gymnotiformes</taxon>
        <taxon>Gymnotoidei</taxon>
        <taxon>Gymnotidae</taxon>
        <taxon>Electrophorus</taxon>
    </lineage>
</organism>
<dbReference type="SUPFAM" id="SSF56672">
    <property type="entry name" value="DNA/RNA polymerases"/>
    <property type="match status" value="2"/>
</dbReference>
<dbReference type="PANTHER" id="PTHR47510">
    <property type="entry name" value="REVERSE TRANSCRIPTASE DOMAIN-CONTAINING PROTEIN"/>
    <property type="match status" value="1"/>
</dbReference>
<evidence type="ECO:0000313" key="3">
    <source>
        <dbReference type="EMBL" id="KAK1795212.1"/>
    </source>
</evidence>
<accession>A0AAD9DXK6</accession>
<feature type="domain" description="Alkylated DNA repair protein AlkB homologue 8 N-terminal" evidence="2">
    <location>
        <begin position="279"/>
        <end position="313"/>
    </location>
</feature>
<protein>
    <recommendedName>
        <fullName evidence="5">Reverse transcriptase domain-containing protein</fullName>
    </recommendedName>
</protein>
<keyword evidence="4" id="KW-1185">Reference proteome</keyword>
<evidence type="ECO:0000313" key="4">
    <source>
        <dbReference type="Proteomes" id="UP001239994"/>
    </source>
</evidence>
<dbReference type="InterPro" id="IPR043502">
    <property type="entry name" value="DNA/RNA_pol_sf"/>
</dbReference>
<dbReference type="EMBL" id="JAROKS010000016">
    <property type="protein sequence ID" value="KAK1795212.1"/>
    <property type="molecule type" value="Genomic_DNA"/>
</dbReference>
<dbReference type="GO" id="GO:0008168">
    <property type="term" value="F:methyltransferase activity"/>
    <property type="evidence" value="ECO:0007669"/>
    <property type="project" value="InterPro"/>
</dbReference>
<dbReference type="CDD" id="cd01650">
    <property type="entry name" value="RT_nLTR_like"/>
    <property type="match status" value="1"/>
</dbReference>
<dbReference type="Pfam" id="PF00078">
    <property type="entry name" value="RVT_1"/>
    <property type="match status" value="1"/>
</dbReference>
<dbReference type="Proteomes" id="UP001239994">
    <property type="component" value="Unassembled WGS sequence"/>
</dbReference>
<evidence type="ECO:0000259" key="2">
    <source>
        <dbReference type="Pfam" id="PF09004"/>
    </source>
</evidence>
<dbReference type="AlphaFoldDB" id="A0AAD9DXK6"/>
<feature type="non-terminal residue" evidence="3">
    <location>
        <position position="1"/>
    </location>
</feature>
<comment type="caution">
    <text evidence="3">The sequence shown here is derived from an EMBL/GenBank/DDBJ whole genome shotgun (WGS) entry which is preliminary data.</text>
</comment>
<evidence type="ECO:0000259" key="1">
    <source>
        <dbReference type="Pfam" id="PF00078"/>
    </source>
</evidence>
<dbReference type="InterPro" id="IPR000477">
    <property type="entry name" value="RT_dom"/>
</dbReference>
<dbReference type="PANTHER" id="PTHR47510:SF3">
    <property type="entry name" value="ENDO_EXONUCLEASE_PHOSPHATASE DOMAIN-CONTAINING PROTEIN"/>
    <property type="match status" value="1"/>
</dbReference>
<gene>
    <name evidence="3" type="ORF">P4O66_010386</name>
</gene>